<keyword evidence="1" id="KW-0808">Transferase</keyword>
<proteinExistence type="predicted"/>
<keyword evidence="2" id="KW-0418">Kinase</keyword>
<accession>X0VQ57</accession>
<evidence type="ECO:0000256" key="2">
    <source>
        <dbReference type="ARBA" id="ARBA00022777"/>
    </source>
</evidence>
<dbReference type="GO" id="GO:0019150">
    <property type="term" value="F:D-ribulokinase activity"/>
    <property type="evidence" value="ECO:0007669"/>
    <property type="project" value="TreeGrafter"/>
</dbReference>
<dbReference type="InterPro" id="IPR018484">
    <property type="entry name" value="FGGY_N"/>
</dbReference>
<dbReference type="SUPFAM" id="SSF53067">
    <property type="entry name" value="Actin-like ATPase domain"/>
    <property type="match status" value="1"/>
</dbReference>
<dbReference type="EMBL" id="BARS01035609">
    <property type="protein sequence ID" value="GAG20484.1"/>
    <property type="molecule type" value="Genomic_DNA"/>
</dbReference>
<dbReference type="PANTHER" id="PTHR43435">
    <property type="entry name" value="RIBULOKINASE"/>
    <property type="match status" value="1"/>
</dbReference>
<dbReference type="GO" id="GO:0019321">
    <property type="term" value="P:pentose metabolic process"/>
    <property type="evidence" value="ECO:0007669"/>
    <property type="project" value="TreeGrafter"/>
</dbReference>
<dbReference type="PANTHER" id="PTHR43435:SF4">
    <property type="entry name" value="FGGY CARBOHYDRATE KINASE DOMAIN-CONTAINING PROTEIN"/>
    <property type="match status" value="1"/>
</dbReference>
<evidence type="ECO:0000259" key="3">
    <source>
        <dbReference type="Pfam" id="PF00370"/>
    </source>
</evidence>
<dbReference type="Gene3D" id="3.30.420.40">
    <property type="match status" value="1"/>
</dbReference>
<name>X0VQ57_9ZZZZ</name>
<protein>
    <recommendedName>
        <fullName evidence="3">Carbohydrate kinase FGGY N-terminal domain-containing protein</fullName>
    </recommendedName>
</protein>
<dbReference type="GO" id="GO:0005737">
    <property type="term" value="C:cytoplasm"/>
    <property type="evidence" value="ECO:0007669"/>
    <property type="project" value="TreeGrafter"/>
</dbReference>
<feature type="domain" description="Carbohydrate kinase FGGY N-terminal" evidence="3">
    <location>
        <begin position="13"/>
        <end position="247"/>
    </location>
</feature>
<dbReference type="InterPro" id="IPR043129">
    <property type="entry name" value="ATPase_NBD"/>
</dbReference>
<organism evidence="4">
    <name type="scientific">marine sediment metagenome</name>
    <dbReference type="NCBI Taxonomy" id="412755"/>
    <lineage>
        <taxon>unclassified sequences</taxon>
        <taxon>metagenomes</taxon>
        <taxon>ecological metagenomes</taxon>
    </lineage>
</organism>
<dbReference type="AlphaFoldDB" id="X0VQ57"/>
<evidence type="ECO:0000256" key="1">
    <source>
        <dbReference type="ARBA" id="ARBA00022679"/>
    </source>
</evidence>
<comment type="caution">
    <text evidence="4">The sequence shown here is derived from an EMBL/GenBank/DDBJ whole genome shotgun (WGS) entry which is preliminary data.</text>
</comment>
<evidence type="ECO:0000313" key="4">
    <source>
        <dbReference type="EMBL" id="GAG20484.1"/>
    </source>
</evidence>
<gene>
    <name evidence="4" type="ORF">S01H1_54847</name>
</gene>
<dbReference type="Pfam" id="PF00370">
    <property type="entry name" value="FGGY_N"/>
    <property type="match status" value="1"/>
</dbReference>
<sequence>MGGKNIATNPPFIIGIDCGTESLRTGIFNLNGEIVATSAYSHKTYFPKPGWAEQRPEDWWDGLRYTVQECLKKAKIEIKEIKGICIDGTSSTVLPVDIKGTPLRNAILWMDVRASEESKIIEKVGHPVLKYSGGRDSEEWMVPKALWLKRNQPRIYNKTFKIIESADWLSFKLTGLWTASQYTTTSKWNYVRHMGGWLPEFFNKIELEDILEKWPSKVLEVGTYIGSLTRQAANELGLNPDVPVVQG</sequence>
<reference evidence="4" key="1">
    <citation type="journal article" date="2014" name="Front. Microbiol.">
        <title>High frequency of phylogenetically diverse reductive dehalogenase-homologous genes in deep subseafloor sedimentary metagenomes.</title>
        <authorList>
            <person name="Kawai M."/>
            <person name="Futagami T."/>
            <person name="Toyoda A."/>
            <person name="Takaki Y."/>
            <person name="Nishi S."/>
            <person name="Hori S."/>
            <person name="Arai W."/>
            <person name="Tsubouchi T."/>
            <person name="Morono Y."/>
            <person name="Uchiyama I."/>
            <person name="Ito T."/>
            <person name="Fujiyama A."/>
            <person name="Inagaki F."/>
            <person name="Takami H."/>
        </authorList>
    </citation>
    <scope>NUCLEOTIDE SEQUENCE</scope>
    <source>
        <strain evidence="4">Expedition CK06-06</strain>
    </source>
</reference>
<feature type="non-terminal residue" evidence="4">
    <location>
        <position position="247"/>
    </location>
</feature>